<dbReference type="Pfam" id="PF01725">
    <property type="entry name" value="Ham1p_like"/>
    <property type="match status" value="1"/>
</dbReference>
<dbReference type="PANTHER" id="PTHR11067">
    <property type="entry name" value="INOSINE TRIPHOSPHATE PYROPHOSPHATASE/HAM1 PROTEIN"/>
    <property type="match status" value="1"/>
</dbReference>
<dbReference type="EC" id="3.6.1.19" evidence="3"/>
<organism evidence="3 4">
    <name type="scientific">Entamoeba invadens IP1</name>
    <dbReference type="NCBI Taxonomy" id="370355"/>
    <lineage>
        <taxon>Eukaryota</taxon>
        <taxon>Amoebozoa</taxon>
        <taxon>Evosea</taxon>
        <taxon>Archamoebae</taxon>
        <taxon>Mastigamoebida</taxon>
        <taxon>Entamoebidae</taxon>
        <taxon>Entamoeba</taxon>
    </lineage>
</organism>
<dbReference type="GO" id="GO:0005737">
    <property type="term" value="C:cytoplasm"/>
    <property type="evidence" value="ECO:0007669"/>
    <property type="project" value="TreeGrafter"/>
</dbReference>
<reference evidence="3 4" key="1">
    <citation type="submission" date="2012-10" db="EMBL/GenBank/DDBJ databases">
        <authorList>
            <person name="Zafar N."/>
            <person name="Inman J."/>
            <person name="Hall N."/>
            <person name="Lorenzi H."/>
            <person name="Caler E."/>
        </authorList>
    </citation>
    <scope>NUCLEOTIDE SEQUENCE [LARGE SCALE GENOMIC DNA]</scope>
    <source>
        <strain evidence="3 4">IP1</strain>
    </source>
</reference>
<dbReference type="Proteomes" id="UP000014680">
    <property type="component" value="Unassembled WGS sequence"/>
</dbReference>
<protein>
    <submittedName>
        <fullName evidence="3">Inosine triphosphate pyrophosphatase, putative</fullName>
        <ecNumber evidence="3">3.6.1.19</ecNumber>
    </submittedName>
</protein>
<dbReference type="VEuPathDB" id="AmoebaDB:EIN_335440"/>
<evidence type="ECO:0000313" key="3">
    <source>
        <dbReference type="EMBL" id="ELP88562.1"/>
    </source>
</evidence>
<evidence type="ECO:0000313" key="4">
    <source>
        <dbReference type="Proteomes" id="UP000014680"/>
    </source>
</evidence>
<dbReference type="SUPFAM" id="SSF52972">
    <property type="entry name" value="ITPase-like"/>
    <property type="match status" value="1"/>
</dbReference>
<gene>
    <name evidence="3" type="ORF">EIN_335440</name>
</gene>
<keyword evidence="4" id="KW-1185">Reference proteome</keyword>
<dbReference type="EMBL" id="KB206750">
    <property type="protein sequence ID" value="ELP88562.1"/>
    <property type="molecule type" value="Genomic_DNA"/>
</dbReference>
<dbReference type="AlphaFoldDB" id="L7FLH1"/>
<keyword evidence="2 3" id="KW-0378">Hydrolase</keyword>
<comment type="similarity">
    <text evidence="1">Belongs to the HAM1 NTPase family.</text>
</comment>
<dbReference type="GO" id="GO:0009143">
    <property type="term" value="P:nucleoside triphosphate catabolic process"/>
    <property type="evidence" value="ECO:0007669"/>
    <property type="project" value="InterPro"/>
</dbReference>
<dbReference type="InterPro" id="IPR002637">
    <property type="entry name" value="RdgB/HAM1"/>
</dbReference>
<proteinExistence type="inferred from homology"/>
<dbReference type="GO" id="GO:0047429">
    <property type="term" value="F:nucleoside triphosphate diphosphatase activity"/>
    <property type="evidence" value="ECO:0007669"/>
    <property type="project" value="InterPro"/>
</dbReference>
<dbReference type="Gene3D" id="3.90.950.10">
    <property type="match status" value="1"/>
</dbReference>
<dbReference type="KEGG" id="eiv:EIN_335440"/>
<dbReference type="InterPro" id="IPR029001">
    <property type="entry name" value="ITPase-like_fam"/>
</dbReference>
<dbReference type="OrthoDB" id="6288734at2759"/>
<dbReference type="GeneID" id="14887531"/>
<evidence type="ECO:0000256" key="1">
    <source>
        <dbReference type="ARBA" id="ARBA00008023"/>
    </source>
</evidence>
<evidence type="ECO:0000256" key="2">
    <source>
        <dbReference type="ARBA" id="ARBA00022801"/>
    </source>
</evidence>
<name>L7FLH1_ENTIV</name>
<dbReference type="CDD" id="cd00515">
    <property type="entry name" value="HAM1"/>
    <property type="match status" value="1"/>
</dbReference>
<dbReference type="OMA" id="YDPIFQP"/>
<dbReference type="PANTHER" id="PTHR11067:SF9">
    <property type="entry name" value="INOSINE TRIPHOSPHATE PYROPHOSPHATASE"/>
    <property type="match status" value="1"/>
</dbReference>
<sequence length="200" mass="22325">MKLKNRTMTLRVITGNPNKAKEIQQILSDINLHIEILPLNLLEIQGSPLKIIEYKAKEAIKQSTTPVIVEDVSFNLKCLGDNLPGPYIKYFVQSIGAEGLFKIADGFKVYEAQAVISIGIIRSIDDKVVSIQSIIEGKVVKPRGQNGFGFDGCFVPNGYDKTYAEMSDEEKNLCSHRGTGFRKLAEFLKKNPTYLSEKIN</sequence>
<dbReference type="RefSeq" id="XP_004255333.1">
    <property type="nucleotide sequence ID" value="XM_004255285.1"/>
</dbReference>
<accession>L7FLH1</accession>